<dbReference type="RefSeq" id="XP_045952083.1">
    <property type="nucleotide sequence ID" value="XM_046094926.1"/>
</dbReference>
<keyword evidence="2" id="KW-1185">Reference proteome</keyword>
<evidence type="ECO:0000313" key="1">
    <source>
        <dbReference type="EMBL" id="KAH6645569.1"/>
    </source>
</evidence>
<gene>
    <name evidence="1" type="ORF">BKA67DRAFT_117672</name>
</gene>
<accession>A0A9P8RGW7</accession>
<comment type="caution">
    <text evidence="1">The sequence shown here is derived from an EMBL/GenBank/DDBJ whole genome shotgun (WGS) entry which is preliminary data.</text>
</comment>
<name>A0A9P8RGW7_9PEZI</name>
<protein>
    <submittedName>
        <fullName evidence="1">Uncharacterized protein</fullName>
    </submittedName>
</protein>
<dbReference type="Proteomes" id="UP000758603">
    <property type="component" value="Unassembled WGS sequence"/>
</dbReference>
<reference evidence="1" key="1">
    <citation type="journal article" date="2021" name="Nat. Commun.">
        <title>Genetic determinants of endophytism in the Arabidopsis root mycobiome.</title>
        <authorList>
            <person name="Mesny F."/>
            <person name="Miyauchi S."/>
            <person name="Thiergart T."/>
            <person name="Pickel B."/>
            <person name="Atanasova L."/>
            <person name="Karlsson M."/>
            <person name="Huettel B."/>
            <person name="Barry K.W."/>
            <person name="Haridas S."/>
            <person name="Chen C."/>
            <person name="Bauer D."/>
            <person name="Andreopoulos W."/>
            <person name="Pangilinan J."/>
            <person name="LaButti K."/>
            <person name="Riley R."/>
            <person name="Lipzen A."/>
            <person name="Clum A."/>
            <person name="Drula E."/>
            <person name="Henrissat B."/>
            <person name="Kohler A."/>
            <person name="Grigoriev I.V."/>
            <person name="Martin F.M."/>
            <person name="Hacquard S."/>
        </authorList>
    </citation>
    <scope>NUCLEOTIDE SEQUENCE</scope>
    <source>
        <strain evidence="1">MPI-SDFR-AT-0073</strain>
    </source>
</reference>
<dbReference type="Pfam" id="PF12520">
    <property type="entry name" value="DUF3723"/>
    <property type="match status" value="1"/>
</dbReference>
<dbReference type="EMBL" id="JAGPXC010000011">
    <property type="protein sequence ID" value="KAH6645569.1"/>
    <property type="molecule type" value="Genomic_DNA"/>
</dbReference>
<dbReference type="GeneID" id="70123819"/>
<organism evidence="1 2">
    <name type="scientific">Truncatella angustata</name>
    <dbReference type="NCBI Taxonomy" id="152316"/>
    <lineage>
        <taxon>Eukaryota</taxon>
        <taxon>Fungi</taxon>
        <taxon>Dikarya</taxon>
        <taxon>Ascomycota</taxon>
        <taxon>Pezizomycotina</taxon>
        <taxon>Sordariomycetes</taxon>
        <taxon>Xylariomycetidae</taxon>
        <taxon>Amphisphaeriales</taxon>
        <taxon>Sporocadaceae</taxon>
        <taxon>Truncatella</taxon>
    </lineage>
</organism>
<evidence type="ECO:0000313" key="2">
    <source>
        <dbReference type="Proteomes" id="UP000758603"/>
    </source>
</evidence>
<proteinExistence type="predicted"/>
<dbReference type="AlphaFoldDB" id="A0A9P8RGW7"/>
<dbReference type="OrthoDB" id="4616255at2759"/>
<sequence>MKLSIINKVISMKCDEELLSYLGHVRTIWRKILGGSTVAVDKIDTETVQAVELTCPRYSSADRRRLRLLLEKGQIFRGLGHQEREGVWGNLMSIDCIVPSLRSFFEDAMYLWPCANNIRHVIGLYGRSETIYHALQQCFRQEDDEHGSRLIVENGEAVFDTRPAPSTPGELCSLGRRQLWLYAMRHLAQVAAPLTSSEEWRVANVGPERADESVLCGFASLAYRLGFRNDHILDFQQRSPDGRWRVRFCYRHGNMACMSMMVILSSRTSTRSRR</sequence>
<dbReference type="InterPro" id="IPR022198">
    <property type="entry name" value="DUF3723"/>
</dbReference>